<comment type="caution">
    <text evidence="1">The sequence shown here is derived from an EMBL/GenBank/DDBJ whole genome shotgun (WGS) entry which is preliminary data.</text>
</comment>
<keyword evidence="2" id="KW-1185">Reference proteome</keyword>
<dbReference type="AlphaFoldDB" id="A0AAV2HT14"/>
<dbReference type="Pfam" id="PF11107">
    <property type="entry name" value="FANCF"/>
    <property type="match status" value="1"/>
</dbReference>
<proteinExistence type="predicted"/>
<evidence type="ECO:0000313" key="1">
    <source>
        <dbReference type="EMBL" id="CAL1536614.1"/>
    </source>
</evidence>
<organism evidence="1 2">
    <name type="scientific">Lymnaea stagnalis</name>
    <name type="common">Great pond snail</name>
    <name type="synonym">Helix stagnalis</name>
    <dbReference type="NCBI Taxonomy" id="6523"/>
    <lineage>
        <taxon>Eukaryota</taxon>
        <taxon>Metazoa</taxon>
        <taxon>Spiralia</taxon>
        <taxon>Lophotrochozoa</taxon>
        <taxon>Mollusca</taxon>
        <taxon>Gastropoda</taxon>
        <taxon>Heterobranchia</taxon>
        <taxon>Euthyneura</taxon>
        <taxon>Panpulmonata</taxon>
        <taxon>Hygrophila</taxon>
        <taxon>Lymnaeoidea</taxon>
        <taxon>Lymnaeidae</taxon>
        <taxon>Lymnaea</taxon>
    </lineage>
</organism>
<dbReference type="InterPro" id="IPR035428">
    <property type="entry name" value="FANCF"/>
</dbReference>
<gene>
    <name evidence="1" type="ORF">GSLYS_00010527001</name>
</gene>
<reference evidence="1 2" key="1">
    <citation type="submission" date="2024-04" db="EMBL/GenBank/DDBJ databases">
        <authorList>
            <consortium name="Genoscope - CEA"/>
            <person name="William W."/>
        </authorList>
    </citation>
    <scope>NUCLEOTIDE SEQUENCE [LARGE SCALE GENOMIC DNA]</scope>
</reference>
<evidence type="ECO:0000313" key="2">
    <source>
        <dbReference type="Proteomes" id="UP001497497"/>
    </source>
</evidence>
<dbReference type="GO" id="GO:0043240">
    <property type="term" value="C:Fanconi anaemia nuclear complex"/>
    <property type="evidence" value="ECO:0007669"/>
    <property type="project" value="InterPro"/>
</dbReference>
<name>A0AAV2HT14_LYMST</name>
<dbReference type="Proteomes" id="UP001497497">
    <property type="component" value="Unassembled WGS sequence"/>
</dbReference>
<feature type="non-terminal residue" evidence="1">
    <location>
        <position position="201"/>
    </location>
</feature>
<dbReference type="PANTHER" id="PTHR14449:SF2">
    <property type="entry name" value="FANCONI ANEMIA GROUP F PROTEIN"/>
    <property type="match status" value="1"/>
</dbReference>
<dbReference type="PANTHER" id="PTHR14449">
    <property type="entry name" value="FANCONI ANEMIA GROUP F PROTEIN FANCF"/>
    <property type="match status" value="1"/>
</dbReference>
<accession>A0AAV2HT14</accession>
<dbReference type="EMBL" id="CAXITT010000234">
    <property type="protein sequence ID" value="CAL1536614.1"/>
    <property type="molecule type" value="Genomic_DNA"/>
</dbReference>
<sequence>MSAETIIKNIFQFAKVLNDASGENVCHWNTKSLQNALNWADYCQEIYRQVKGMEYEAGVNRQLEEMTMFLEPVSCLRFSVECLGNAKYLLAETLMTNPKFPSTSQEILQNLIKAKADGPIIIQQLQKETCFKIYQDLVSFICIQQEDKTANDKIIEHESSYQAKALLHHLAKTAHAATKVQRFKKYCQAVYDKLAESQKGL</sequence>
<protein>
    <submittedName>
        <fullName evidence="1">Uncharacterized protein</fullName>
    </submittedName>
</protein>
<dbReference type="GO" id="GO:0036297">
    <property type="term" value="P:interstrand cross-link repair"/>
    <property type="evidence" value="ECO:0007669"/>
    <property type="project" value="InterPro"/>
</dbReference>